<dbReference type="OrthoDB" id="534666at2759"/>
<keyword evidence="4 9" id="KW-0378">Hydrolase</keyword>
<evidence type="ECO:0000256" key="5">
    <source>
        <dbReference type="ARBA" id="ARBA00022833"/>
    </source>
</evidence>
<dbReference type="OMA" id="QPLEGPW"/>
<dbReference type="Gene3D" id="1.10.1370.10">
    <property type="entry name" value="Neurolysin, domain 3"/>
    <property type="match status" value="1"/>
</dbReference>
<evidence type="ECO:0000256" key="9">
    <source>
        <dbReference type="RuleBase" id="RU003435"/>
    </source>
</evidence>
<dbReference type="InterPro" id="IPR024077">
    <property type="entry name" value="Neurolysin/TOP_dom2"/>
</dbReference>
<evidence type="ECO:0000256" key="3">
    <source>
        <dbReference type="ARBA" id="ARBA00022723"/>
    </source>
</evidence>
<keyword evidence="5 9" id="KW-0862">Zinc</keyword>
<keyword evidence="3 9" id="KW-0479">Metal-binding</keyword>
<dbReference type="SUPFAM" id="SSF55486">
    <property type="entry name" value="Metalloproteases ('zincins'), catalytic domain"/>
    <property type="match status" value="1"/>
</dbReference>
<dbReference type="InterPro" id="IPR045666">
    <property type="entry name" value="OpdA_N"/>
</dbReference>
<dbReference type="InterPro" id="IPR045090">
    <property type="entry name" value="Pept_M3A_M3B"/>
</dbReference>
<dbReference type="GO" id="GO:0004222">
    <property type="term" value="F:metalloendopeptidase activity"/>
    <property type="evidence" value="ECO:0007669"/>
    <property type="project" value="UniProtKB-EC"/>
</dbReference>
<evidence type="ECO:0000259" key="11">
    <source>
        <dbReference type="Pfam" id="PF19310"/>
    </source>
</evidence>
<organism evidence="12 13">
    <name type="scientific">Folsomia candida</name>
    <name type="common">Springtail</name>
    <dbReference type="NCBI Taxonomy" id="158441"/>
    <lineage>
        <taxon>Eukaryota</taxon>
        <taxon>Metazoa</taxon>
        <taxon>Ecdysozoa</taxon>
        <taxon>Arthropoda</taxon>
        <taxon>Hexapoda</taxon>
        <taxon>Collembola</taxon>
        <taxon>Entomobryomorpha</taxon>
        <taxon>Isotomoidea</taxon>
        <taxon>Isotomidae</taxon>
        <taxon>Proisotominae</taxon>
        <taxon>Folsomia</taxon>
    </lineage>
</organism>
<dbReference type="CDD" id="cd06456">
    <property type="entry name" value="M3A_DCP"/>
    <property type="match status" value="1"/>
</dbReference>
<feature type="domain" description="Oligopeptidase A N-terminal" evidence="11">
    <location>
        <begin position="82"/>
        <end position="202"/>
    </location>
</feature>
<dbReference type="GO" id="GO:0046872">
    <property type="term" value="F:metal ion binding"/>
    <property type="evidence" value="ECO:0007669"/>
    <property type="project" value="UniProtKB-UniRule"/>
</dbReference>
<evidence type="ECO:0000313" key="13">
    <source>
        <dbReference type="Proteomes" id="UP000198287"/>
    </source>
</evidence>
<comment type="cofactor">
    <cofactor evidence="9">
        <name>Zn(2+)</name>
        <dbReference type="ChEBI" id="CHEBI:29105"/>
    </cofactor>
    <text evidence="9">Binds 1 zinc ion.</text>
</comment>
<dbReference type="InterPro" id="IPR024079">
    <property type="entry name" value="MetalloPept_cat_dom_sf"/>
</dbReference>
<reference evidence="12 13" key="1">
    <citation type="submission" date="2015-12" db="EMBL/GenBank/DDBJ databases">
        <title>The genome of Folsomia candida.</title>
        <authorList>
            <person name="Faddeeva A."/>
            <person name="Derks M.F."/>
            <person name="Anvar Y."/>
            <person name="Smit S."/>
            <person name="Van Straalen N."/>
            <person name="Roelofs D."/>
        </authorList>
    </citation>
    <scope>NUCLEOTIDE SEQUENCE [LARGE SCALE GENOMIC DNA]</scope>
    <source>
        <strain evidence="12 13">VU population</strain>
        <tissue evidence="12">Whole body</tissue>
    </source>
</reference>
<dbReference type="Proteomes" id="UP000198287">
    <property type="component" value="Unassembled WGS sequence"/>
</dbReference>
<dbReference type="Pfam" id="PF01432">
    <property type="entry name" value="Peptidase_M3"/>
    <property type="match status" value="1"/>
</dbReference>
<gene>
    <name evidence="12" type="ORF">Fcan01_23394</name>
</gene>
<dbReference type="Pfam" id="PF19310">
    <property type="entry name" value="TOP_N"/>
    <property type="match status" value="1"/>
</dbReference>
<evidence type="ECO:0000313" key="12">
    <source>
        <dbReference type="EMBL" id="OXA41775.1"/>
    </source>
</evidence>
<comment type="similarity">
    <text evidence="1 9">Belongs to the peptidase M3 family.</text>
</comment>
<dbReference type="PANTHER" id="PTHR11804:SF83">
    <property type="entry name" value="LD37516P"/>
    <property type="match status" value="1"/>
</dbReference>
<dbReference type="Gene3D" id="3.40.390.10">
    <property type="entry name" value="Collagenase (Catalytic Domain)"/>
    <property type="match status" value="1"/>
</dbReference>
<dbReference type="InterPro" id="IPR034005">
    <property type="entry name" value="M3A_DCP"/>
</dbReference>
<dbReference type="InterPro" id="IPR001567">
    <property type="entry name" value="Pept_M3A_M3B_dom"/>
</dbReference>
<dbReference type="PANTHER" id="PTHR11804">
    <property type="entry name" value="PROTEASE M3 THIMET OLIGOPEPTIDASE-RELATED"/>
    <property type="match status" value="1"/>
</dbReference>
<accession>A0A226D896</accession>
<dbReference type="AlphaFoldDB" id="A0A226D896"/>
<dbReference type="EC" id="3.4.24.70" evidence="8"/>
<evidence type="ECO:0000256" key="2">
    <source>
        <dbReference type="ARBA" id="ARBA00022670"/>
    </source>
</evidence>
<feature type="domain" description="Peptidase M3A/M3B catalytic" evidence="10">
    <location>
        <begin position="277"/>
        <end position="727"/>
    </location>
</feature>
<evidence type="ECO:0000259" key="10">
    <source>
        <dbReference type="Pfam" id="PF01432"/>
    </source>
</evidence>
<keyword evidence="6 9" id="KW-0482">Metalloprotease</keyword>
<dbReference type="GO" id="GO:0006508">
    <property type="term" value="P:proteolysis"/>
    <property type="evidence" value="ECO:0007669"/>
    <property type="project" value="UniProtKB-KW"/>
</dbReference>
<evidence type="ECO:0000256" key="8">
    <source>
        <dbReference type="ARBA" id="ARBA00026100"/>
    </source>
</evidence>
<comment type="catalytic activity">
    <reaction evidence="7">
        <text>Hydrolysis of oligopeptides, with broad specificity. Gly or Ala commonly occur as P1 or P1' residues, but more distant residues are also important, as is shown by the fact that Z-Gly-Pro-Gly-|-Gly-Pro-Ala is cleaved, but not Z-(Gly)(5).</text>
        <dbReference type="EC" id="3.4.24.70"/>
    </reaction>
</comment>
<sequence>MSRVLTRCRGEISRRHTVSAISSNSNFQHRSIIGAGPKPGYIVLLPEMPPDDPETNALVDVKKNPQFETLTKNNYVNAVGKLALEMESRIWTIEDKLKDAQYPRTYENVLEPLETTSATFDYVWGVLKTLNLVKNDYFPSEGYNRIHDRARQARSKKYTSLPIYFACKEMKVDSQKLNEPQQRVLDKFLLEGSLSGVELTGNAAVHLGQVLQKLTEERTKFRRNVDESTNGFKHLIVEPKYVGDMPTHLLKHLAKDKSQPNKAPWIVRLSSPTYKAFMEYCPEPGIRWNAWNAYNTRASGYSDKSINNSIHIEEIRSKRQEQAQLLGFENYVDLSMQTKMAGTEDNVQTMISTLFSHAQPKQVEEFEELKSFAGSRGFEGILRPWDLDFWRRRQRSALFNVDDDAVSEFFPFPEVWKNLCAFAEDIFSIQTKRADIQVWNEDVAYYEIFDKKSNLKLGGFYLDPYSRPKQKLSKGSWMLGNKTLCGVPEMSPLATLVFNFLPPMYGKPSLLSFDDMNALFGKFGQVLQHLLTTVPYHEVSGTNNIEWDAIFVAQKFMTMWLGNKAVVKEMSCHYENGSKLSDDIIQNVLRSRKHMAATDLCHELYLSALDIDLYKKKEFWMDIMKNLWPVYHAPLQLDKRDSHVCTMVDIFSGDFAAAYYCKLWSQMLAADAYQQFVEKGQGRDAWRNHGQRFRESFFAMGGGYHPNKIFRQFRGRDPSLTPILWTLGLKPMTIVEVDPVSKPEEATQPPEVVKVTN</sequence>
<evidence type="ECO:0000256" key="6">
    <source>
        <dbReference type="ARBA" id="ARBA00023049"/>
    </source>
</evidence>
<proteinExistence type="inferred from homology"/>
<dbReference type="EMBL" id="LNIX01000028">
    <property type="protein sequence ID" value="OXA41775.1"/>
    <property type="molecule type" value="Genomic_DNA"/>
</dbReference>
<dbReference type="STRING" id="158441.A0A226D896"/>
<name>A0A226D896_FOLCA</name>
<protein>
    <recommendedName>
        <fullName evidence="8">oligopeptidase A</fullName>
        <ecNumber evidence="8">3.4.24.70</ecNumber>
    </recommendedName>
</protein>
<evidence type="ECO:0000256" key="7">
    <source>
        <dbReference type="ARBA" id="ARBA00024603"/>
    </source>
</evidence>
<keyword evidence="13" id="KW-1185">Reference proteome</keyword>
<comment type="caution">
    <text evidence="12">The sequence shown here is derived from an EMBL/GenBank/DDBJ whole genome shotgun (WGS) entry which is preliminary data.</text>
</comment>
<keyword evidence="2 9" id="KW-0645">Protease</keyword>
<evidence type="ECO:0000256" key="4">
    <source>
        <dbReference type="ARBA" id="ARBA00022801"/>
    </source>
</evidence>
<evidence type="ECO:0000256" key="1">
    <source>
        <dbReference type="ARBA" id="ARBA00006040"/>
    </source>
</evidence>
<dbReference type="Gene3D" id="1.10.1370.40">
    <property type="match status" value="1"/>
</dbReference>